<dbReference type="Proteomes" id="UP001165542">
    <property type="component" value="Unassembled WGS sequence"/>
</dbReference>
<keyword evidence="1" id="KW-1133">Transmembrane helix</keyword>
<feature type="transmembrane region" description="Helical" evidence="1">
    <location>
        <begin position="7"/>
        <end position="25"/>
    </location>
</feature>
<evidence type="ECO:0000313" key="3">
    <source>
        <dbReference type="Proteomes" id="UP001165542"/>
    </source>
</evidence>
<protein>
    <submittedName>
        <fullName evidence="2">Uncharacterized protein</fullName>
    </submittedName>
</protein>
<proteinExistence type="predicted"/>
<sequence length="63" mass="7084">MRKLLQGISLLMLVLTVLLPLLYLFDVVSESTMKTSILTVTALWFVITPLWVRREGEAATGHP</sequence>
<comment type="caution">
    <text evidence="2">The sequence shown here is derived from an EMBL/GenBank/DDBJ whole genome shotgun (WGS) entry which is preliminary data.</text>
</comment>
<gene>
    <name evidence="2" type="ORF">LLY24_04820</name>
</gene>
<dbReference type="EMBL" id="JAJISC010000002">
    <property type="protein sequence ID" value="MCS2608644.1"/>
    <property type="molecule type" value="Genomic_DNA"/>
</dbReference>
<keyword evidence="3" id="KW-1185">Reference proteome</keyword>
<dbReference type="RefSeq" id="WP_259035153.1">
    <property type="nucleotide sequence ID" value="NZ_JAJISC010000002.1"/>
</dbReference>
<reference evidence="2" key="1">
    <citation type="submission" date="2021-11" db="EMBL/GenBank/DDBJ databases">
        <title>Halomonas sp., isolated from a coastal aquaculture zone in Dongshan Bay.</title>
        <authorList>
            <person name="Lin W."/>
        </authorList>
    </citation>
    <scope>NUCLEOTIDE SEQUENCE</scope>
    <source>
        <strain evidence="2">Yzlin-01</strain>
    </source>
</reference>
<accession>A0ABT2ED98</accession>
<name>A0ABT2ED98_9GAMM</name>
<organism evidence="2 3">
    <name type="scientific">Halomonas dongshanensis</name>
    <dbReference type="NCBI Taxonomy" id="2890835"/>
    <lineage>
        <taxon>Bacteria</taxon>
        <taxon>Pseudomonadati</taxon>
        <taxon>Pseudomonadota</taxon>
        <taxon>Gammaproteobacteria</taxon>
        <taxon>Oceanospirillales</taxon>
        <taxon>Halomonadaceae</taxon>
        <taxon>Halomonas</taxon>
    </lineage>
</organism>
<evidence type="ECO:0000313" key="2">
    <source>
        <dbReference type="EMBL" id="MCS2608644.1"/>
    </source>
</evidence>
<keyword evidence="1" id="KW-0472">Membrane</keyword>
<feature type="transmembrane region" description="Helical" evidence="1">
    <location>
        <begin position="31"/>
        <end position="52"/>
    </location>
</feature>
<keyword evidence="1" id="KW-0812">Transmembrane</keyword>
<evidence type="ECO:0000256" key="1">
    <source>
        <dbReference type="SAM" id="Phobius"/>
    </source>
</evidence>